<dbReference type="SUPFAM" id="SSF55856">
    <property type="entry name" value="Cytochrome b5-like heme/steroid binding domain"/>
    <property type="match status" value="1"/>
</dbReference>
<dbReference type="FunFam" id="3.10.120.10:FF:000002">
    <property type="entry name" value="Cytochrome b5 type B"/>
    <property type="match status" value="1"/>
</dbReference>
<dbReference type="GO" id="GO:0020037">
    <property type="term" value="F:heme binding"/>
    <property type="evidence" value="ECO:0007669"/>
    <property type="project" value="UniProtKB-UniRule"/>
</dbReference>
<proteinExistence type="inferred from homology"/>
<evidence type="ECO:0000256" key="2">
    <source>
        <dbReference type="ARBA" id="ARBA00022617"/>
    </source>
</evidence>
<keyword evidence="5 8" id="KW-0408">Iron</keyword>
<keyword evidence="8" id="KW-1133">Transmembrane helix</keyword>
<dbReference type="InterPro" id="IPR050668">
    <property type="entry name" value="Cytochrome_b5"/>
</dbReference>
<evidence type="ECO:0000313" key="10">
    <source>
        <dbReference type="EMBL" id="KAF0685335.1"/>
    </source>
</evidence>
<dbReference type="PANTHER" id="PTHR19359">
    <property type="entry name" value="CYTOCHROME B5"/>
    <property type="match status" value="1"/>
</dbReference>
<dbReference type="PROSITE" id="PS50255">
    <property type="entry name" value="CYTOCHROME_B5_2"/>
    <property type="match status" value="1"/>
</dbReference>
<dbReference type="Proteomes" id="UP000332933">
    <property type="component" value="Unassembled WGS sequence"/>
</dbReference>
<dbReference type="InterPro" id="IPR001199">
    <property type="entry name" value="Cyt_B5-like_heme/steroid-bd"/>
</dbReference>
<evidence type="ECO:0000256" key="7">
    <source>
        <dbReference type="ARBA" id="ARBA00038168"/>
    </source>
</evidence>
<gene>
    <name evidence="11" type="primary">Aste57867_22755</name>
    <name evidence="10" type="ORF">As57867_022685</name>
    <name evidence="11" type="ORF">ASTE57867_22755</name>
</gene>
<reference evidence="11 12" key="1">
    <citation type="submission" date="2019-03" db="EMBL/GenBank/DDBJ databases">
        <authorList>
            <person name="Gaulin E."/>
            <person name="Dumas B."/>
        </authorList>
    </citation>
    <scope>NUCLEOTIDE SEQUENCE [LARGE SCALE GENOMIC DNA]</scope>
    <source>
        <strain evidence="11">CBS 568.67</strain>
    </source>
</reference>
<dbReference type="PRINTS" id="PR00363">
    <property type="entry name" value="CYTOCHROMEB5"/>
</dbReference>
<dbReference type="InterPro" id="IPR018506">
    <property type="entry name" value="Cyt_B5_heme-BS"/>
</dbReference>
<comment type="similarity">
    <text evidence="7 8">Belongs to the cytochrome b5 family.</text>
</comment>
<evidence type="ECO:0000313" key="12">
    <source>
        <dbReference type="Proteomes" id="UP000332933"/>
    </source>
</evidence>
<feature type="domain" description="Cytochrome b5 heme-binding" evidence="9">
    <location>
        <begin position="4"/>
        <end position="84"/>
    </location>
</feature>
<dbReference type="PANTHER" id="PTHR19359:SF14">
    <property type="entry name" value="CYTOCHROME B5 A"/>
    <property type="match status" value="1"/>
</dbReference>
<evidence type="ECO:0000256" key="1">
    <source>
        <dbReference type="ARBA" id="ARBA00004370"/>
    </source>
</evidence>
<accession>A0A485LKU4</accession>
<dbReference type="OrthoDB" id="260519at2759"/>
<evidence type="ECO:0000256" key="8">
    <source>
        <dbReference type="RuleBase" id="RU362121"/>
    </source>
</evidence>
<keyword evidence="3 8" id="KW-0812">Transmembrane</keyword>
<keyword evidence="12" id="KW-1185">Reference proteome</keyword>
<sequence length="138" mass="15300">MAKTQVFTKEEVACHNTETDCWFIIGRPGAKKVYNFTPFLNDHPGGPELVLTMAGEDVNDMFEDIGHTTDALKLMDQYCIGTLENDKVVDPLLAVPREVRVMKNAGSSAGDNIFLFVCLVVIALSAYYQMNLDTHALI</sequence>
<dbReference type="GO" id="GO:0046872">
    <property type="term" value="F:metal ion binding"/>
    <property type="evidence" value="ECO:0007669"/>
    <property type="project" value="UniProtKB-UniRule"/>
</dbReference>
<evidence type="ECO:0000313" key="11">
    <source>
        <dbReference type="EMBL" id="VFT99408.1"/>
    </source>
</evidence>
<name>A0A485LKU4_9STRA</name>
<organism evidence="11 12">
    <name type="scientific">Aphanomyces stellatus</name>
    <dbReference type="NCBI Taxonomy" id="120398"/>
    <lineage>
        <taxon>Eukaryota</taxon>
        <taxon>Sar</taxon>
        <taxon>Stramenopiles</taxon>
        <taxon>Oomycota</taxon>
        <taxon>Saprolegniomycetes</taxon>
        <taxon>Saprolegniales</taxon>
        <taxon>Verrucalvaceae</taxon>
        <taxon>Aphanomyces</taxon>
    </lineage>
</organism>
<evidence type="ECO:0000256" key="6">
    <source>
        <dbReference type="ARBA" id="ARBA00023136"/>
    </source>
</evidence>
<keyword evidence="4 8" id="KW-0479">Metal-binding</keyword>
<reference evidence="10" key="2">
    <citation type="submission" date="2019-06" db="EMBL/GenBank/DDBJ databases">
        <title>Genomics analysis of Aphanomyces spp. identifies a new class of oomycete effector associated with host adaptation.</title>
        <authorList>
            <person name="Gaulin E."/>
        </authorList>
    </citation>
    <scope>NUCLEOTIDE SEQUENCE</scope>
    <source>
        <strain evidence="10">CBS 578.67</strain>
    </source>
</reference>
<dbReference type="EMBL" id="VJMH01007185">
    <property type="protein sequence ID" value="KAF0685335.1"/>
    <property type="molecule type" value="Genomic_DNA"/>
</dbReference>
<keyword evidence="6 8" id="KW-0472">Membrane</keyword>
<dbReference type="InterPro" id="IPR036400">
    <property type="entry name" value="Cyt_B5-like_heme/steroid_sf"/>
</dbReference>
<evidence type="ECO:0000259" key="9">
    <source>
        <dbReference type="PROSITE" id="PS50255"/>
    </source>
</evidence>
<feature type="transmembrane region" description="Helical" evidence="8">
    <location>
        <begin position="112"/>
        <end position="130"/>
    </location>
</feature>
<dbReference type="EMBL" id="CAADRA010007211">
    <property type="protein sequence ID" value="VFT99408.1"/>
    <property type="molecule type" value="Genomic_DNA"/>
</dbReference>
<keyword evidence="2 8" id="KW-0349">Heme</keyword>
<evidence type="ECO:0000256" key="3">
    <source>
        <dbReference type="ARBA" id="ARBA00022692"/>
    </source>
</evidence>
<dbReference type="SMART" id="SM01117">
    <property type="entry name" value="Cyt-b5"/>
    <property type="match status" value="1"/>
</dbReference>
<dbReference type="Pfam" id="PF00173">
    <property type="entry name" value="Cyt-b5"/>
    <property type="match status" value="1"/>
</dbReference>
<evidence type="ECO:0000256" key="4">
    <source>
        <dbReference type="ARBA" id="ARBA00022723"/>
    </source>
</evidence>
<evidence type="ECO:0000256" key="5">
    <source>
        <dbReference type="ARBA" id="ARBA00023004"/>
    </source>
</evidence>
<dbReference type="Gene3D" id="3.10.120.10">
    <property type="entry name" value="Cytochrome b5-like heme/steroid binding domain"/>
    <property type="match status" value="1"/>
</dbReference>
<protein>
    <submittedName>
        <fullName evidence="11">Aste57867_22755 protein</fullName>
    </submittedName>
</protein>
<dbReference type="PROSITE" id="PS00191">
    <property type="entry name" value="CYTOCHROME_B5_1"/>
    <property type="match status" value="1"/>
</dbReference>
<comment type="subcellular location">
    <subcellularLocation>
        <location evidence="1">Membrane</location>
    </subcellularLocation>
</comment>
<dbReference type="GO" id="GO:0016020">
    <property type="term" value="C:membrane"/>
    <property type="evidence" value="ECO:0007669"/>
    <property type="project" value="UniProtKB-SubCell"/>
</dbReference>
<dbReference type="AlphaFoldDB" id="A0A485LKU4"/>